<sequence length="123" mass="13815">MPRPLGRRVLDHLPDAAAVEYLLTQRITVLAWLNRRLGETTVIELERAGIGFASNYIHLRGHESAVVENHMLLVAWRHPPVPARLTILLVRIRVGRHGDPSLSTPIPRGCCTRPDHTIDRSSP</sequence>
<evidence type="ECO:0000313" key="3">
    <source>
        <dbReference type="Proteomes" id="UP000516173"/>
    </source>
</evidence>
<dbReference type="KEGG" id="nwl:NWFMUON74_01730"/>
<evidence type="ECO:0000256" key="1">
    <source>
        <dbReference type="SAM" id="MobiDB-lite"/>
    </source>
</evidence>
<feature type="compositionally biased region" description="Basic and acidic residues" evidence="1">
    <location>
        <begin position="113"/>
        <end position="123"/>
    </location>
</feature>
<organism evidence="2 3">
    <name type="scientific">Nocardia wallacei</name>
    <dbReference type="NCBI Taxonomy" id="480035"/>
    <lineage>
        <taxon>Bacteria</taxon>
        <taxon>Bacillati</taxon>
        <taxon>Actinomycetota</taxon>
        <taxon>Actinomycetes</taxon>
        <taxon>Mycobacteriales</taxon>
        <taxon>Nocardiaceae</taxon>
        <taxon>Nocardia</taxon>
    </lineage>
</organism>
<dbReference type="AlphaFoldDB" id="A0A7G1KC40"/>
<feature type="region of interest" description="Disordered" evidence="1">
    <location>
        <begin position="103"/>
        <end position="123"/>
    </location>
</feature>
<dbReference type="Proteomes" id="UP000516173">
    <property type="component" value="Chromosome"/>
</dbReference>
<protein>
    <submittedName>
        <fullName evidence="2">Uncharacterized protein</fullName>
    </submittedName>
</protein>
<gene>
    <name evidence="2" type="ORF">NWFMUON74_01730</name>
</gene>
<keyword evidence="3" id="KW-1185">Reference proteome</keyword>
<name>A0A7G1KC40_9NOCA</name>
<dbReference type="EMBL" id="AP023396">
    <property type="protein sequence ID" value="BCK52401.1"/>
    <property type="molecule type" value="Genomic_DNA"/>
</dbReference>
<proteinExistence type="predicted"/>
<evidence type="ECO:0000313" key="2">
    <source>
        <dbReference type="EMBL" id="BCK52401.1"/>
    </source>
</evidence>
<accession>A0A7G1KC40</accession>
<reference evidence="2 3" key="1">
    <citation type="submission" date="2020-08" db="EMBL/GenBank/DDBJ databases">
        <title>Genome Sequencing of Nocardia wallacei strain FMUON74 and assembly.</title>
        <authorList>
            <person name="Toyokawa M."/>
            <person name="Uesaka K."/>
        </authorList>
    </citation>
    <scope>NUCLEOTIDE SEQUENCE [LARGE SCALE GENOMIC DNA]</scope>
    <source>
        <strain evidence="2 3">FMUON74</strain>
    </source>
</reference>